<dbReference type="PANTHER" id="PTHR13318">
    <property type="entry name" value="PARTNER OF PAIRED, ISOFORM B-RELATED"/>
    <property type="match status" value="1"/>
</dbReference>
<dbReference type="SUPFAM" id="SSF52047">
    <property type="entry name" value="RNI-like"/>
    <property type="match status" value="1"/>
</dbReference>
<organism evidence="1">
    <name type="scientific">Lichtheimia ramosa</name>
    <dbReference type="NCBI Taxonomy" id="688394"/>
    <lineage>
        <taxon>Eukaryota</taxon>
        <taxon>Fungi</taxon>
        <taxon>Fungi incertae sedis</taxon>
        <taxon>Mucoromycota</taxon>
        <taxon>Mucoromycotina</taxon>
        <taxon>Mucoromycetes</taxon>
        <taxon>Mucorales</taxon>
        <taxon>Lichtheimiaceae</taxon>
        <taxon>Lichtheimia</taxon>
    </lineage>
</organism>
<dbReference type="PANTHER" id="PTHR13318:SF95">
    <property type="entry name" value="F-BOX PROTEIN YLR352W"/>
    <property type="match status" value="1"/>
</dbReference>
<dbReference type="InterPro" id="IPR011990">
    <property type="entry name" value="TPR-like_helical_dom_sf"/>
</dbReference>
<sequence>MSRSALHDLRQQPTLTASTEKYKQLVCDSTTELLQPIQCILSALDRRSMGLTKCASYDSALRDAAVMQQLSSSSAIGYIRQAMIYSEQGKQQQVIDICNKALDIVDTNDPGYATLQQVKMDAEHQQSKCIDFISQLPIDIVSTTLTPMFMHNNIIITSNPCQYLQVSHLWRDRIIQCFGGLHFDIGENDNGRQCSQVTQLAQHTKALTIDGYSKGTWLSDLLSNNDFSSLKKLDIKGLDSSSIDQFLRSVKSVSSTLTHFEINMESVPSLPAATLISACPNLVSLNIMDATNADLSSLPTTPCLNLTSLVITYTHVEITFDQILGIWKRFPSLRHFQLHPCADIHAALIFTDYFPSMKRLEVVFSDSGIHLICNDKGSPGEDIGITHLLLDGVSIPDDAIMNVNTILEQHHSTFEQMELKIDLDTSSIKIRYPQLTKLHLDSSAWWIPHNAPMLQELTISSTTINSNPAVLDTIPPRLQKLQLCLAQELYIQNKAAIERFLLRLAQHSQLKELGILFNTLDNIQSLLDAICHLGQLQSLMISFSYKWPSSGIESFFESLVQKCPRLSSLAMECQSLPSTYAMNTLKQHKHLQRLGFPIHWLHGNDEFWHSLQEFSQLKEIRIYHADSDNHPHIQHLKKRMPDIKITISRCFLLPF</sequence>
<proteinExistence type="predicted"/>
<evidence type="ECO:0008006" key="2">
    <source>
        <dbReference type="Google" id="ProtNLM"/>
    </source>
</evidence>
<dbReference type="EMBL" id="LK023320">
    <property type="protein sequence ID" value="CDS06440.1"/>
    <property type="molecule type" value="Genomic_DNA"/>
</dbReference>
<accession>A0A077WGB8</accession>
<dbReference type="GO" id="GO:0019005">
    <property type="term" value="C:SCF ubiquitin ligase complex"/>
    <property type="evidence" value="ECO:0007669"/>
    <property type="project" value="TreeGrafter"/>
</dbReference>
<gene>
    <name evidence="1" type="ORF">LRAMOSA08968</name>
</gene>
<dbReference type="GO" id="GO:0031146">
    <property type="term" value="P:SCF-dependent proteasomal ubiquitin-dependent protein catabolic process"/>
    <property type="evidence" value="ECO:0007669"/>
    <property type="project" value="TreeGrafter"/>
</dbReference>
<protein>
    <recommendedName>
        <fullName evidence="2">F-box domain-containing protein</fullName>
    </recommendedName>
</protein>
<dbReference type="AlphaFoldDB" id="A0A077WGB8"/>
<reference evidence="1" key="1">
    <citation type="journal article" date="2014" name="Genome Announc.">
        <title>De novo whole-genome sequence and genome annotation of Lichtheimia ramosa.</title>
        <authorList>
            <person name="Linde J."/>
            <person name="Schwartze V."/>
            <person name="Binder U."/>
            <person name="Lass-Florl C."/>
            <person name="Voigt K."/>
            <person name="Horn F."/>
        </authorList>
    </citation>
    <scope>NUCLEOTIDE SEQUENCE</scope>
    <source>
        <strain evidence="1">JMRC FSU:6197</strain>
    </source>
</reference>
<evidence type="ECO:0000313" key="1">
    <source>
        <dbReference type="EMBL" id="CDS06440.1"/>
    </source>
</evidence>
<dbReference type="InterPro" id="IPR032675">
    <property type="entry name" value="LRR_dom_sf"/>
</dbReference>
<dbReference type="SUPFAM" id="SSF48452">
    <property type="entry name" value="TPR-like"/>
    <property type="match status" value="1"/>
</dbReference>
<name>A0A077WGB8_9FUNG</name>
<dbReference type="OrthoDB" id="2264969at2759"/>
<dbReference type="Gene3D" id="3.80.10.10">
    <property type="entry name" value="Ribonuclease Inhibitor"/>
    <property type="match status" value="2"/>
</dbReference>